<evidence type="ECO:0000256" key="4">
    <source>
        <dbReference type="ARBA" id="ARBA00013346"/>
    </source>
</evidence>
<dbReference type="AlphaFoldDB" id="A0A2V1K7I6"/>
<keyword evidence="11" id="KW-1185">Reference proteome</keyword>
<dbReference type="EMBL" id="QETB01000004">
    <property type="protein sequence ID" value="PWF26147.1"/>
    <property type="molecule type" value="Genomic_DNA"/>
</dbReference>
<evidence type="ECO:0000256" key="6">
    <source>
        <dbReference type="ARBA" id="ARBA00022603"/>
    </source>
</evidence>
<comment type="caution">
    <text evidence="10">The sequence shown here is derived from an EMBL/GenBank/DDBJ whole genome shotgun (WGS) entry which is preliminary data.</text>
</comment>
<evidence type="ECO:0000313" key="10">
    <source>
        <dbReference type="EMBL" id="PWF26147.1"/>
    </source>
</evidence>
<evidence type="ECO:0000256" key="7">
    <source>
        <dbReference type="ARBA" id="ARBA00022679"/>
    </source>
</evidence>
<evidence type="ECO:0000313" key="11">
    <source>
        <dbReference type="Proteomes" id="UP000245283"/>
    </source>
</evidence>
<dbReference type="PANTHER" id="PTHR11579:SF0">
    <property type="entry name" value="PROTEIN-L-ISOASPARTATE(D-ASPARTATE) O-METHYLTRANSFERASE"/>
    <property type="match status" value="1"/>
</dbReference>
<dbReference type="Pfam" id="PF01135">
    <property type="entry name" value="PCMT"/>
    <property type="match status" value="1"/>
</dbReference>
<gene>
    <name evidence="10" type="primary">pcm</name>
    <name evidence="10" type="ORF">DD236_08690</name>
</gene>
<evidence type="ECO:0000256" key="9">
    <source>
        <dbReference type="NCBIfam" id="TIGR00080"/>
    </source>
</evidence>
<dbReference type="SUPFAM" id="SSF53335">
    <property type="entry name" value="S-adenosyl-L-methionine-dependent methyltransferases"/>
    <property type="match status" value="1"/>
</dbReference>
<dbReference type="GO" id="GO:0030091">
    <property type="term" value="P:protein repair"/>
    <property type="evidence" value="ECO:0007669"/>
    <property type="project" value="UniProtKB-UniRule"/>
</dbReference>
<evidence type="ECO:0000256" key="3">
    <source>
        <dbReference type="ARBA" id="ARBA00011890"/>
    </source>
</evidence>
<keyword evidence="5" id="KW-0963">Cytoplasm</keyword>
<proteinExistence type="inferred from homology"/>
<reference evidence="11" key="1">
    <citation type="submission" date="2018-05" db="EMBL/GenBank/DDBJ databases">
        <authorList>
            <person name="Li Y."/>
        </authorList>
    </citation>
    <scope>NUCLEOTIDE SEQUENCE [LARGE SCALE GENOMIC DNA]</scope>
    <source>
        <strain evidence="11">sk1b4</strain>
    </source>
</reference>
<name>A0A2V1K7I6_9ACTO</name>
<dbReference type="CDD" id="cd02440">
    <property type="entry name" value="AdoMet_MTases"/>
    <property type="match status" value="1"/>
</dbReference>
<accession>A0A2V1K7I6</accession>
<keyword evidence="7 10" id="KW-0808">Transferase</keyword>
<protein>
    <recommendedName>
        <fullName evidence="4 9">Protein-L-isoaspartate O-methyltransferase</fullName>
        <ecNumber evidence="3 9">2.1.1.77</ecNumber>
    </recommendedName>
</protein>
<dbReference type="PANTHER" id="PTHR11579">
    <property type="entry name" value="PROTEIN-L-ISOASPARTATE O-METHYLTRANSFERASE"/>
    <property type="match status" value="1"/>
</dbReference>
<dbReference type="GO" id="GO:0032259">
    <property type="term" value="P:methylation"/>
    <property type="evidence" value="ECO:0007669"/>
    <property type="project" value="UniProtKB-KW"/>
</dbReference>
<organism evidence="10 11">
    <name type="scientific">Ancrocorticia populi</name>
    <dbReference type="NCBI Taxonomy" id="2175228"/>
    <lineage>
        <taxon>Bacteria</taxon>
        <taxon>Bacillati</taxon>
        <taxon>Actinomycetota</taxon>
        <taxon>Actinomycetes</taxon>
        <taxon>Actinomycetales</taxon>
        <taxon>Actinomycetaceae</taxon>
        <taxon>Ancrocorticia</taxon>
    </lineage>
</organism>
<dbReference type="Proteomes" id="UP000245283">
    <property type="component" value="Unassembled WGS sequence"/>
</dbReference>
<dbReference type="EC" id="2.1.1.77" evidence="3 9"/>
<dbReference type="RefSeq" id="WP_109093974.1">
    <property type="nucleotide sequence ID" value="NZ_QETB01000004.1"/>
</dbReference>
<dbReference type="GO" id="GO:0005737">
    <property type="term" value="C:cytoplasm"/>
    <property type="evidence" value="ECO:0007669"/>
    <property type="project" value="UniProtKB-SubCell"/>
</dbReference>
<dbReference type="GO" id="GO:0004719">
    <property type="term" value="F:protein-L-isoaspartate (D-aspartate) O-methyltransferase activity"/>
    <property type="evidence" value="ECO:0007669"/>
    <property type="project" value="UniProtKB-UniRule"/>
</dbReference>
<dbReference type="NCBIfam" id="TIGR00080">
    <property type="entry name" value="pimt"/>
    <property type="match status" value="1"/>
</dbReference>
<dbReference type="Gene3D" id="3.40.50.150">
    <property type="entry name" value="Vaccinia Virus protein VP39"/>
    <property type="match status" value="1"/>
</dbReference>
<keyword evidence="8" id="KW-0949">S-adenosyl-L-methionine</keyword>
<evidence type="ECO:0000256" key="1">
    <source>
        <dbReference type="ARBA" id="ARBA00004496"/>
    </source>
</evidence>
<dbReference type="InterPro" id="IPR000682">
    <property type="entry name" value="PCMT"/>
</dbReference>
<sequence length="188" mass="20272">MSDAVTTAMREVSRADFLPESIKHLAHYDGPLPIGESQTNSQPYTVAEMLRLLEVHPGHRILDVGAGSGWTTALLAYLTGGAGTVIGLERNANLIGPAREALSFYVEDNARIDEATAGILGAPDEAPFDRILVSATAPRIPQSLVDQLADDGIMVIPVATTMKRVRRRGGQIEVTDHGQYRFVPLVED</sequence>
<comment type="subcellular location">
    <subcellularLocation>
        <location evidence="1">Cytoplasm</location>
    </subcellularLocation>
</comment>
<evidence type="ECO:0000256" key="5">
    <source>
        <dbReference type="ARBA" id="ARBA00022490"/>
    </source>
</evidence>
<evidence type="ECO:0000256" key="8">
    <source>
        <dbReference type="ARBA" id="ARBA00022691"/>
    </source>
</evidence>
<dbReference type="InterPro" id="IPR029063">
    <property type="entry name" value="SAM-dependent_MTases_sf"/>
</dbReference>
<keyword evidence="6 10" id="KW-0489">Methyltransferase</keyword>
<comment type="similarity">
    <text evidence="2">Belongs to the methyltransferase superfamily. L-isoaspartyl/D-aspartyl protein methyltransferase family.</text>
</comment>
<dbReference type="OrthoDB" id="4035289at2"/>
<evidence type="ECO:0000256" key="2">
    <source>
        <dbReference type="ARBA" id="ARBA00005369"/>
    </source>
</evidence>